<dbReference type="PANTHER" id="PTHR33332">
    <property type="entry name" value="REVERSE TRANSCRIPTASE DOMAIN-CONTAINING PROTEIN"/>
    <property type="match status" value="1"/>
</dbReference>
<dbReference type="Proteomes" id="UP000233556">
    <property type="component" value="Unassembled WGS sequence"/>
</dbReference>
<reference evidence="1" key="4">
    <citation type="submission" date="2018-01" db="EMBL/GenBank/DDBJ databases">
        <title>Genome sequence of the Bar-tailed Godwit (Limosa lapponica baueri).</title>
        <authorList>
            <person name="Lima N.C.B."/>
            <person name="Parody-Merino A.M."/>
            <person name="Battley P.F."/>
            <person name="Fidler A.E."/>
            <person name="Prosdocimi F."/>
        </authorList>
    </citation>
    <scope>NUCLEOTIDE SEQUENCE</scope>
    <source>
        <strain evidence="1">BTGAFAM01</strain>
        <tissue evidence="1">Blood</tissue>
    </source>
</reference>
<organism evidence="1 3">
    <name type="scientific">Limosa lapponica baueri</name>
    <dbReference type="NCBI Taxonomy" id="1758121"/>
    <lineage>
        <taxon>Eukaryota</taxon>
        <taxon>Metazoa</taxon>
        <taxon>Chordata</taxon>
        <taxon>Craniata</taxon>
        <taxon>Vertebrata</taxon>
        <taxon>Euteleostomi</taxon>
        <taxon>Archelosauria</taxon>
        <taxon>Archosauria</taxon>
        <taxon>Dinosauria</taxon>
        <taxon>Saurischia</taxon>
        <taxon>Theropoda</taxon>
        <taxon>Coelurosauria</taxon>
        <taxon>Aves</taxon>
        <taxon>Neognathae</taxon>
        <taxon>Neoaves</taxon>
        <taxon>Charadriiformes</taxon>
        <taxon>Scolopacidae</taxon>
        <taxon>Limosa</taxon>
    </lineage>
</organism>
<keyword evidence="1" id="KW-0695">RNA-directed DNA polymerase</keyword>
<evidence type="ECO:0000313" key="3">
    <source>
        <dbReference type="Proteomes" id="UP000233556"/>
    </source>
</evidence>
<evidence type="ECO:0000313" key="1">
    <source>
        <dbReference type="EMBL" id="PKU32327.1"/>
    </source>
</evidence>
<protein>
    <submittedName>
        <fullName evidence="1">Rna-directed dna polymerase from mobile element jockey-like</fullName>
    </submittedName>
</protein>
<dbReference type="EMBL" id="KZ510256">
    <property type="protein sequence ID" value="PKU33287.1"/>
    <property type="molecule type" value="Genomic_DNA"/>
</dbReference>
<reference evidence="3" key="1">
    <citation type="submission" date="2017-11" db="EMBL/GenBank/DDBJ databases">
        <authorList>
            <person name="Lima N.C."/>
            <person name="Parody-Merino A.M."/>
            <person name="Battley P.F."/>
            <person name="Fidler A.E."/>
            <person name="Prosdocimi F."/>
        </authorList>
    </citation>
    <scope>NUCLEOTIDE SEQUENCE [LARGE SCALE GENOMIC DNA]</scope>
</reference>
<gene>
    <name evidence="2" type="ORF">llap_16409</name>
    <name evidence="1" type="ORF">llap_17368</name>
</gene>
<reference evidence="1" key="2">
    <citation type="submission" date="2017-11" db="EMBL/GenBank/DDBJ databases">
        <authorList>
            <person name="Han C.G."/>
        </authorList>
    </citation>
    <scope>NUCLEOTIDE SEQUENCE [LARGE SCALE GENOMIC DNA]</scope>
    <source>
        <strain evidence="1">BTGAFAM01</strain>
        <tissue evidence="1">Blood</tissue>
    </source>
</reference>
<proteinExistence type="predicted"/>
<dbReference type="OrthoDB" id="416454at2759"/>
<dbReference type="EMBL" id="KZ511452">
    <property type="protein sequence ID" value="PKU32327.1"/>
    <property type="molecule type" value="Genomic_DNA"/>
</dbReference>
<name>A0A2I0TEW6_LIMLA</name>
<keyword evidence="1" id="KW-0808">Transferase</keyword>
<evidence type="ECO:0000313" key="2">
    <source>
        <dbReference type="EMBL" id="PKU33287.1"/>
    </source>
</evidence>
<sequence length="124" mass="13677">MVISCENSSWRPVTSNVPMGSIVGPVLFNIIKDMNNGVETVHSKFANDTKQGEVVGMPEGHAAIQRNLKRLEKWADKNLMKLNKEKCKVTCTWGGKPHAPVHPVINLLESCLAEKDLGVLVDSR</sequence>
<dbReference type="AlphaFoldDB" id="A0A2I0TEW6"/>
<reference evidence="3" key="3">
    <citation type="submission" date="2017-12" db="EMBL/GenBank/DDBJ databases">
        <title>Genome sequence of the Bar-tailed Godwit (Limosa lapponica baueri).</title>
        <authorList>
            <person name="Lima N.C.B."/>
            <person name="Parody-Merino A.M."/>
            <person name="Battley P.F."/>
            <person name="Fidler A.E."/>
            <person name="Prosdocimi F."/>
        </authorList>
    </citation>
    <scope>NUCLEOTIDE SEQUENCE [LARGE SCALE GENOMIC DNA]</scope>
    <source>
        <strain evidence="2">BTGAFAM01</strain>
        <tissue evidence="2">Blood</tissue>
    </source>
</reference>
<dbReference type="GO" id="GO:0003964">
    <property type="term" value="F:RNA-directed DNA polymerase activity"/>
    <property type="evidence" value="ECO:0007669"/>
    <property type="project" value="UniProtKB-KW"/>
</dbReference>
<keyword evidence="3" id="KW-1185">Reference proteome</keyword>
<keyword evidence="1" id="KW-0548">Nucleotidyltransferase</keyword>
<accession>A0A2I0TEW6</accession>